<organism evidence="6">
    <name type="scientific">Haloferax sp. CBA1149</name>
    <dbReference type="NCBI Taxonomy" id="2650753"/>
    <lineage>
        <taxon>Archaea</taxon>
        <taxon>Methanobacteriati</taxon>
        <taxon>Methanobacteriota</taxon>
        <taxon>Stenosarchaea group</taxon>
        <taxon>Halobacteria</taxon>
        <taxon>Halobacteriales</taxon>
        <taxon>Haloferacaceae</taxon>
        <taxon>Haloferax</taxon>
    </lineage>
</organism>
<dbReference type="EC" id="2.1.1.37" evidence="1"/>
<evidence type="ECO:0000256" key="2">
    <source>
        <dbReference type="ARBA" id="ARBA00022603"/>
    </source>
</evidence>
<keyword evidence="4" id="KW-0949">S-adenosyl-L-methionine</keyword>
<dbReference type="PANTHER" id="PTHR10629:SF52">
    <property type="entry name" value="DNA (CYTOSINE-5)-METHYLTRANSFERASE 1"/>
    <property type="match status" value="1"/>
</dbReference>
<dbReference type="SUPFAM" id="SSF53335">
    <property type="entry name" value="S-adenosyl-L-methionine-dependent methyltransferases"/>
    <property type="match status" value="1"/>
</dbReference>
<dbReference type="PROSITE" id="PS51679">
    <property type="entry name" value="SAM_MT_C5"/>
    <property type="match status" value="1"/>
</dbReference>
<evidence type="ECO:0000256" key="1">
    <source>
        <dbReference type="ARBA" id="ARBA00011975"/>
    </source>
</evidence>
<dbReference type="InterPro" id="IPR001525">
    <property type="entry name" value="C5_MeTfrase"/>
</dbReference>
<keyword evidence="2 6" id="KW-0489">Methyltransferase</keyword>
<dbReference type="NCBIfam" id="TIGR00675">
    <property type="entry name" value="dcm"/>
    <property type="match status" value="1"/>
</dbReference>
<comment type="caution">
    <text evidence="6">The sequence shown here is derived from an EMBL/GenBank/DDBJ whole genome shotgun (WGS) entry which is preliminary data.</text>
</comment>
<dbReference type="PRINTS" id="PR00105">
    <property type="entry name" value="C5METTRFRASE"/>
</dbReference>
<dbReference type="AlphaFoldDB" id="A0A643JXF8"/>
<evidence type="ECO:0000313" key="6">
    <source>
        <dbReference type="EMBL" id="KAB1184768.1"/>
    </source>
</evidence>
<dbReference type="EMBL" id="VZUS01000006">
    <property type="protein sequence ID" value="KAB1184768.1"/>
    <property type="molecule type" value="Genomic_DNA"/>
</dbReference>
<reference evidence="6" key="1">
    <citation type="submission" date="2019-09" db="EMBL/GenBank/DDBJ databases">
        <title>Genomic analysis of Haloferax sp. CBA1149.</title>
        <authorList>
            <person name="Roh S.W."/>
        </authorList>
    </citation>
    <scope>NUCLEOTIDE SEQUENCE</scope>
    <source>
        <strain evidence="6">CBA1149</strain>
    </source>
</reference>
<dbReference type="InterPro" id="IPR018117">
    <property type="entry name" value="C5_DNA_meth_AS"/>
</dbReference>
<sequence length="621" mass="70051">MPEAPTAVDLFCGGGGFSEGLRQAGFDITHAVDIESKACATYRLNHPDAEVIEADVLDTEPEDLPNDIDLLFGSPPCTEFSWAKSGGGGDIEAGMKLVKRFLYFVVELDPDYWIMENVPRLDNYLPETVEYEDIPWLDREGTLEIEKHVLACNEYGASQRRNRLFSGQFPVPESDTSRVLSFGEVREHFPRPVHGPTDDATIADPIYDELSLPESELTDHFYNSHLTNREAEEIRVRKEDHSFYGKMQFPDDPDVPSRTVLATNRRVARETLVMEEADAPEGLSRFRKPTIREIATIQGFPITYQFTGTSQAQKWRRVGDAVPVPTAFRIGQALRESMGLDPVDSPDVRENCPEVGANLNERDTSWKGRRRLSISRNFRHHVPVDNKQSFRVDLETDKDGGVRHPLDDAVDGDFRHPVEFEVVLYRGYSTDVESTTVDFDTALKLLDGLLDSRPELHREVEKVIDGFVSELGPQIPDASTLQAIRSRRHERDEPLEYNLLSAISDYDGSGIVDQVFPQLEFDRSDRVETPDLFGAEDDTLPVRVLLKLVGANYLAYKLNYCGAWVQANRDEIHVPEEFEDSSESITPLCGSEADGKCVDDRLRARYLSNSTEPRMGSTQTD</sequence>
<dbReference type="Pfam" id="PF00145">
    <property type="entry name" value="DNA_methylase"/>
    <property type="match status" value="1"/>
</dbReference>
<protein>
    <recommendedName>
        <fullName evidence="1">DNA (cytosine-5-)-methyltransferase</fullName>
        <ecNumber evidence="1">2.1.1.37</ecNumber>
    </recommendedName>
</protein>
<dbReference type="Gene3D" id="3.40.50.150">
    <property type="entry name" value="Vaccinia Virus protein VP39"/>
    <property type="match status" value="1"/>
</dbReference>
<dbReference type="RefSeq" id="WP_151139932.1">
    <property type="nucleotide sequence ID" value="NZ_VZUS01000006.1"/>
</dbReference>
<dbReference type="GO" id="GO:0032259">
    <property type="term" value="P:methylation"/>
    <property type="evidence" value="ECO:0007669"/>
    <property type="project" value="UniProtKB-KW"/>
</dbReference>
<dbReference type="GO" id="GO:0003886">
    <property type="term" value="F:DNA (cytosine-5-)-methyltransferase activity"/>
    <property type="evidence" value="ECO:0007669"/>
    <property type="project" value="UniProtKB-EC"/>
</dbReference>
<keyword evidence="3 6" id="KW-0808">Transferase</keyword>
<accession>A0A643JXF8</accession>
<evidence type="ECO:0000256" key="5">
    <source>
        <dbReference type="RuleBase" id="RU000416"/>
    </source>
</evidence>
<dbReference type="PROSITE" id="PS00094">
    <property type="entry name" value="C5_MTASE_1"/>
    <property type="match status" value="1"/>
</dbReference>
<dbReference type="InterPro" id="IPR029063">
    <property type="entry name" value="SAM-dependent_MTases_sf"/>
</dbReference>
<gene>
    <name evidence="6" type="primary">dcm</name>
    <name evidence="6" type="ORF">Hfx1149_17025</name>
</gene>
<comment type="similarity">
    <text evidence="5">Belongs to the class I-like SAM-binding methyltransferase superfamily. C5-methyltransferase family.</text>
</comment>
<evidence type="ECO:0000256" key="3">
    <source>
        <dbReference type="ARBA" id="ARBA00022679"/>
    </source>
</evidence>
<proteinExistence type="inferred from homology"/>
<dbReference type="PANTHER" id="PTHR10629">
    <property type="entry name" value="CYTOSINE-SPECIFIC METHYLTRANSFERASE"/>
    <property type="match status" value="1"/>
</dbReference>
<evidence type="ECO:0000256" key="4">
    <source>
        <dbReference type="ARBA" id="ARBA00022691"/>
    </source>
</evidence>
<dbReference type="Gene3D" id="3.90.120.10">
    <property type="entry name" value="DNA Methylase, subunit A, domain 2"/>
    <property type="match status" value="1"/>
</dbReference>
<dbReference type="InterPro" id="IPR050390">
    <property type="entry name" value="C5-Methyltransferase"/>
</dbReference>
<name>A0A643JXF8_9EURY</name>